<dbReference type="Proteomes" id="UP000736583">
    <property type="component" value="Unassembled WGS sequence"/>
</dbReference>
<dbReference type="InterPro" id="IPR040591">
    <property type="entry name" value="RqcP2_RBD"/>
</dbReference>
<reference evidence="3 4" key="1">
    <citation type="submission" date="2021-06" db="EMBL/GenBank/DDBJ databases">
        <authorList>
            <person name="Sun Q."/>
            <person name="Li D."/>
        </authorList>
    </citation>
    <scope>NUCLEOTIDE SEQUENCE [LARGE SCALE GENOMIC DNA]</scope>
    <source>
        <strain evidence="3 4">MSJ-4</strain>
    </source>
</reference>
<dbReference type="SMART" id="SM00363">
    <property type="entry name" value="S4"/>
    <property type="match status" value="1"/>
</dbReference>
<dbReference type="PANTHER" id="PTHR13633:SF3">
    <property type="entry name" value="MITOCHONDRIAL TRANSCRIPTION RESCUE FACTOR 1"/>
    <property type="match status" value="1"/>
</dbReference>
<dbReference type="EMBL" id="JAHLQL010000001">
    <property type="protein sequence ID" value="MBU5590786.1"/>
    <property type="molecule type" value="Genomic_DNA"/>
</dbReference>
<evidence type="ECO:0000313" key="3">
    <source>
        <dbReference type="EMBL" id="MBU5590786.1"/>
    </source>
</evidence>
<dbReference type="CDD" id="cd00165">
    <property type="entry name" value="S4"/>
    <property type="match status" value="1"/>
</dbReference>
<dbReference type="Pfam" id="PF17774">
    <property type="entry name" value="YlmH_RBD"/>
    <property type="match status" value="1"/>
</dbReference>
<evidence type="ECO:0000259" key="2">
    <source>
        <dbReference type="SMART" id="SM00363"/>
    </source>
</evidence>
<protein>
    <submittedName>
        <fullName evidence="3">RNA-binding protein</fullName>
    </submittedName>
</protein>
<keyword evidence="4" id="KW-1185">Reference proteome</keyword>
<organism evidence="3 4">
    <name type="scientific">Clostridium simiarum</name>
    <dbReference type="NCBI Taxonomy" id="2841506"/>
    <lineage>
        <taxon>Bacteria</taxon>
        <taxon>Bacillati</taxon>
        <taxon>Bacillota</taxon>
        <taxon>Clostridia</taxon>
        <taxon>Eubacteriales</taxon>
        <taxon>Clostridiaceae</taxon>
        <taxon>Clostridium</taxon>
    </lineage>
</organism>
<dbReference type="InterPro" id="IPR002942">
    <property type="entry name" value="S4_RNA-bd"/>
</dbReference>
<dbReference type="PANTHER" id="PTHR13633">
    <property type="entry name" value="MITOCHONDRIAL TRANSCRIPTION RESCUE FACTOR 1"/>
    <property type="match status" value="1"/>
</dbReference>
<gene>
    <name evidence="3" type="ORF">KQI89_03335</name>
</gene>
<dbReference type="PROSITE" id="PS50889">
    <property type="entry name" value="S4"/>
    <property type="match status" value="1"/>
</dbReference>
<sequence length="255" mass="29477">MNKNDFIKFLGDDDIGAISNIYDKIILADRSLTVVYTNEFLTPNLWKKVKEYCYKINMPCCTFGGFEDAERRIIRFNNNYESNYPIEIIRITNKSKFNELLHKDYLGSLMSLGIKRSKLGDLVLKDNQCYVPVMEDILDYILINLKNIGRCPCEIDKISKEEDIPEYSFDKNVYLASSNRLDVIISSITNLSRNKSEQYIRSGKVFLDYIECYEKSEEIKSGDTITIRGHGKYKIGEIVGTTGSGRLKIEIKKYI</sequence>
<name>A0ABS6EXI3_9CLOT</name>
<feature type="domain" description="RNA-binding S4" evidence="2">
    <location>
        <begin position="179"/>
        <end position="241"/>
    </location>
</feature>
<evidence type="ECO:0000256" key="1">
    <source>
        <dbReference type="PROSITE-ProRule" id="PRU00182"/>
    </source>
</evidence>
<proteinExistence type="predicted"/>
<keyword evidence="1" id="KW-0694">RNA-binding</keyword>
<comment type="caution">
    <text evidence="3">The sequence shown here is derived from an EMBL/GenBank/DDBJ whole genome shotgun (WGS) entry which is preliminary data.</text>
</comment>
<evidence type="ECO:0000313" key="4">
    <source>
        <dbReference type="Proteomes" id="UP000736583"/>
    </source>
</evidence>
<accession>A0ABS6EXI3</accession>
<dbReference type="RefSeq" id="WP_216455894.1">
    <property type="nucleotide sequence ID" value="NZ_JAHLQL010000001.1"/>
</dbReference>